<dbReference type="RefSeq" id="WP_142953121.1">
    <property type="nucleotide sequence ID" value="NZ_CCXW01000001.1"/>
</dbReference>
<organism evidence="1 2">
    <name type="scientific">Peribacillus simplex</name>
    <dbReference type="NCBI Taxonomy" id="1478"/>
    <lineage>
        <taxon>Bacteria</taxon>
        <taxon>Bacillati</taxon>
        <taxon>Bacillota</taxon>
        <taxon>Bacilli</taxon>
        <taxon>Bacillales</taxon>
        <taxon>Bacillaceae</taxon>
        <taxon>Peribacillus</taxon>
    </lineage>
</organism>
<sequence>MNIITKIMMVTIPIWVAIEVTPFGFLSKLYRNLSEDVKKHIAKIYYNVPYLYLESWLQTLSNVRNVCAHYGRLYNKKLTFKPRLFKEEMKQFDNGFAFAAIYIIQRLLTKDEGQRFITDLQALILEYEDSLEFSHIGFPTNWDELLSKIKNQKS</sequence>
<gene>
    <name evidence="1" type="primary">abiF</name>
    <name evidence="1" type="ORF">BN1180_04645</name>
</gene>
<reference evidence="1 2" key="1">
    <citation type="journal article" date="2014" name="Genome Announc.">
        <title>Genome Sequence of Bacillus simplex Strain P558, Isolated from a Human Fecal Sample.</title>
        <authorList>
            <person name="Croce O."/>
            <person name="Hugon P."/>
            <person name="Lagier J.C."/>
            <person name="Bibi F."/>
            <person name="Robert C."/>
            <person name="Azhar E.I."/>
            <person name="Raoult D."/>
            <person name="Fournier P.E."/>
        </authorList>
    </citation>
    <scope>NUCLEOTIDE SEQUENCE [LARGE SCALE GENOMIC DNA]</scope>
    <source>
        <strain evidence="1 2">P558</strain>
    </source>
</reference>
<dbReference type="EMBL" id="CCXW01000001">
    <property type="protein sequence ID" value="CEG34442.1"/>
    <property type="molecule type" value="Genomic_DNA"/>
</dbReference>
<evidence type="ECO:0000313" key="2">
    <source>
        <dbReference type="Proteomes" id="UP000182110"/>
    </source>
</evidence>
<dbReference type="InterPro" id="IPR011664">
    <property type="entry name" value="Abi_system_AbiD/AbiF-like"/>
</dbReference>
<keyword evidence="2" id="KW-1185">Reference proteome</keyword>
<dbReference type="Pfam" id="PF07751">
    <property type="entry name" value="Abi_2"/>
    <property type="match status" value="1"/>
</dbReference>
<proteinExistence type="predicted"/>
<name>A0AAN2PKS3_9BACI</name>
<dbReference type="AlphaFoldDB" id="A0AAN2PKS3"/>
<protein>
    <submittedName>
        <fullName evidence="1">Abi family protein</fullName>
    </submittedName>
</protein>
<comment type="caution">
    <text evidence="1">The sequence shown here is derived from an EMBL/GenBank/DDBJ whole genome shotgun (WGS) entry which is preliminary data.</text>
</comment>
<evidence type="ECO:0000313" key="1">
    <source>
        <dbReference type="EMBL" id="CEG34442.1"/>
    </source>
</evidence>
<dbReference type="Proteomes" id="UP000182110">
    <property type="component" value="Unassembled WGS sequence"/>
</dbReference>
<accession>A0AAN2PKS3</accession>